<dbReference type="RefSeq" id="WP_147928776.1">
    <property type="nucleotide sequence ID" value="NZ_VOXD01000001.1"/>
</dbReference>
<name>A0A5C7FNE0_9BACT</name>
<accession>A0A5C7FNE0</accession>
<evidence type="ECO:0000313" key="2">
    <source>
        <dbReference type="Proteomes" id="UP000321907"/>
    </source>
</evidence>
<dbReference type="AlphaFoldDB" id="A0A5C7FNE0"/>
<dbReference type="OrthoDB" id="214902at2"/>
<organism evidence="1 2">
    <name type="scientific">Neolewinella aurantiaca</name>
    <dbReference type="NCBI Taxonomy" id="2602767"/>
    <lineage>
        <taxon>Bacteria</taxon>
        <taxon>Pseudomonadati</taxon>
        <taxon>Bacteroidota</taxon>
        <taxon>Saprospiria</taxon>
        <taxon>Saprospirales</taxon>
        <taxon>Lewinellaceae</taxon>
        <taxon>Neolewinella</taxon>
    </lineage>
</organism>
<proteinExistence type="predicted"/>
<comment type="caution">
    <text evidence="1">The sequence shown here is derived from an EMBL/GenBank/DDBJ whole genome shotgun (WGS) entry which is preliminary data.</text>
</comment>
<protein>
    <submittedName>
        <fullName evidence="1">TfoX/Sxy family protein</fullName>
    </submittedName>
</protein>
<evidence type="ECO:0000313" key="1">
    <source>
        <dbReference type="EMBL" id="TXF91735.1"/>
    </source>
</evidence>
<sequence length="122" mass="13722">MPYDPLLAARISNLLTVKAPHFTEKPMMGGRIFMLHGKLLCALLREKHTGEDLLMARVGEEAYATEIEKEFTQETNFTGRPVRGYIFVVGEGMTDDSALGYWLDLCIAFNPQAKASKKKKKN</sequence>
<gene>
    <name evidence="1" type="ORF">FUA23_00685</name>
</gene>
<dbReference type="EMBL" id="VOXD01000001">
    <property type="protein sequence ID" value="TXF91735.1"/>
    <property type="molecule type" value="Genomic_DNA"/>
</dbReference>
<dbReference type="Proteomes" id="UP000321907">
    <property type="component" value="Unassembled WGS sequence"/>
</dbReference>
<reference evidence="1 2" key="1">
    <citation type="submission" date="2019-08" db="EMBL/GenBank/DDBJ databases">
        <title>Lewinella sp. strain SSH13 Genome sequencing and assembly.</title>
        <authorList>
            <person name="Kim I."/>
        </authorList>
    </citation>
    <scope>NUCLEOTIDE SEQUENCE [LARGE SCALE GENOMIC DNA]</scope>
    <source>
        <strain evidence="1 2">SSH13</strain>
    </source>
</reference>
<keyword evidence="2" id="KW-1185">Reference proteome</keyword>